<name>A0A2A6B3K8_PRIPA</name>
<protein>
    <submittedName>
        <fullName evidence="1">G protein-coupled receptor</fullName>
    </submittedName>
</protein>
<evidence type="ECO:0000313" key="1">
    <source>
        <dbReference type="EnsemblMetazoa" id="PPA23336.1"/>
    </source>
</evidence>
<dbReference type="Proteomes" id="UP000005239">
    <property type="component" value="Unassembled WGS sequence"/>
</dbReference>
<accession>A0A8R1YHN5</accession>
<dbReference type="AlphaFoldDB" id="A0A2A6B3K8"/>
<keyword evidence="2" id="KW-1185">Reference proteome</keyword>
<dbReference type="InterPro" id="IPR019423">
    <property type="entry name" value="7TM_GPCR_serpentine_rcpt_Srj"/>
</dbReference>
<accession>A0A2A6B3K8</accession>
<sequence>MLSQSISIDFEDHFVAGYDYEIGNPYVPLSAFQISHAFSILMSLFFVVTMTVGALLIYHYIKHNSFSSSQTKLHYRMLMLLVQQAVVPFTFVYTLALICAFSILIRADISFMAPIFTLTTSIPPFCSCLSVIFLTSEYRRMFNTNRKGVSSTAEESRARNTVALATSRWAILVGLPKLTDEDSPNWGWKRAGTARRERKNGECRMENSNGEFEYYQSEYQSFSALFIIALMPYVLRKSLLLAVTVVVTSYYTDVLFQPTPLFPNFAGYCTGLLCNAGVPLPLALDINLLFYHATIYHPLVHNIILLFITPSYRNFIKSFPRFMFEKASAEEQFTIMHLSSLLLLSSVFIYGSAVSATTCIELFFKVIVRNATTLETQELTYCFERIPDLHDRLASLTPDIEDFATKCFGDFTKFARGHATSKQISKLPVCGWDTVKILHELFKSDDNLLEIPLNAPVAALMSKSGEAFVSQCLQFFEQAITGPKSAIEIEALNLCGARFLKKTKYAVDRYVELTLQEGPSVTRKEVESALDSMEEMAVKCLTHFIGVLTGTEEAREGSLAYCGGVFMTTTRLFVDLALGKDPLQEQSLN</sequence>
<dbReference type="InterPro" id="IPR019428">
    <property type="entry name" value="7TM_GPCR_serpentine_rcpt_Str"/>
</dbReference>
<organism evidence="1 2">
    <name type="scientific">Pristionchus pacificus</name>
    <name type="common">Parasitic nematode worm</name>
    <dbReference type="NCBI Taxonomy" id="54126"/>
    <lineage>
        <taxon>Eukaryota</taxon>
        <taxon>Metazoa</taxon>
        <taxon>Ecdysozoa</taxon>
        <taxon>Nematoda</taxon>
        <taxon>Chromadorea</taxon>
        <taxon>Rhabditida</taxon>
        <taxon>Rhabditina</taxon>
        <taxon>Diplogasteromorpha</taxon>
        <taxon>Diplogasteroidea</taxon>
        <taxon>Neodiplogasteridae</taxon>
        <taxon>Pristionchus</taxon>
    </lineage>
</organism>
<gene>
    <name evidence="1" type="primary">WBGene00112890</name>
</gene>
<evidence type="ECO:0000313" key="2">
    <source>
        <dbReference type="Proteomes" id="UP000005239"/>
    </source>
</evidence>
<proteinExistence type="predicted"/>
<dbReference type="EnsemblMetazoa" id="PPA23336.1">
    <property type="protein sequence ID" value="PPA23336.1"/>
    <property type="gene ID" value="WBGene00112890"/>
</dbReference>
<dbReference type="PANTHER" id="PTHR45907:SF16">
    <property type="entry name" value="SERPENTINE RECEPTOR, CLASS J"/>
    <property type="match status" value="1"/>
</dbReference>
<reference evidence="2" key="1">
    <citation type="journal article" date="2008" name="Nat. Genet.">
        <title>The Pristionchus pacificus genome provides a unique perspective on nematode lifestyle and parasitism.</title>
        <authorList>
            <person name="Dieterich C."/>
            <person name="Clifton S.W."/>
            <person name="Schuster L.N."/>
            <person name="Chinwalla A."/>
            <person name="Delehaunty K."/>
            <person name="Dinkelacker I."/>
            <person name="Fulton L."/>
            <person name="Fulton R."/>
            <person name="Godfrey J."/>
            <person name="Minx P."/>
            <person name="Mitreva M."/>
            <person name="Roeseler W."/>
            <person name="Tian H."/>
            <person name="Witte H."/>
            <person name="Yang S.P."/>
            <person name="Wilson R.K."/>
            <person name="Sommer R.J."/>
        </authorList>
    </citation>
    <scope>NUCLEOTIDE SEQUENCE [LARGE SCALE GENOMIC DNA]</scope>
    <source>
        <strain evidence="2">PS312</strain>
    </source>
</reference>
<dbReference type="OrthoDB" id="6243248at2759"/>
<reference evidence="1" key="2">
    <citation type="submission" date="2022-06" db="UniProtKB">
        <authorList>
            <consortium name="EnsemblMetazoa"/>
        </authorList>
    </citation>
    <scope>IDENTIFICATION</scope>
    <source>
        <strain evidence="1">PS312</strain>
    </source>
</reference>
<dbReference type="PANTHER" id="PTHR45907">
    <property type="entry name" value="SERPENTINE RECEPTOR, CLASS J"/>
    <property type="match status" value="1"/>
</dbReference>
<dbReference type="Pfam" id="PF10326">
    <property type="entry name" value="7TM_GPCR_Str"/>
    <property type="match status" value="1"/>
</dbReference>